<evidence type="ECO:0000259" key="6">
    <source>
        <dbReference type="Pfam" id="PF00149"/>
    </source>
</evidence>
<sequence length="449" mass="52593">MQLFLQLLQSLTVIGLGATLYLYYYTLFCHWQWTDAEIRILFLADPQIEGDAKIVKQGIRGEIDLIANDLYFRHIYTSFVSPYSLFRPPPTHVIILGDLFSSQWIGDREFEKRVQRYKWIFGDPNNEYTHKLINLTGNHDIGYNRDMTRSRVDRWEREFGKMNFVEKIPIKNEFNNREEGENEDEDDESGIHHLIVVNAQNIDGPARDEYLRSETWNFLDSVVAEREKNYHAPFILLSHMPLHKQAGICVDWPMISYDQFNFIKEQNHLSPNASKFILTRLKPHFIFAGHDHEGCDVTHVARVINKETNDHWIESYRTENFEPNKNEILSGDGGREFIVREVTVRSTMGEYGGNAGLFEIRRRNKKIDAVTDDEDDEEFEYHYSSCPFVINHIPWGVFVIDIIVIIGWISRGLFVIGSLLFKNNVYKYWKIQGLSTMTQIPIENGKKLL</sequence>
<evidence type="ECO:0000256" key="1">
    <source>
        <dbReference type="ARBA" id="ARBA00004141"/>
    </source>
</evidence>
<dbReference type="AlphaFoldDB" id="A0A9N9FRE4"/>
<dbReference type="PANTHER" id="PTHR13315">
    <property type="entry name" value="METALLO PHOSPHOESTERASE RELATED"/>
    <property type="match status" value="1"/>
</dbReference>
<organism evidence="7 8">
    <name type="scientific">Ambispora gerdemannii</name>
    <dbReference type="NCBI Taxonomy" id="144530"/>
    <lineage>
        <taxon>Eukaryota</taxon>
        <taxon>Fungi</taxon>
        <taxon>Fungi incertae sedis</taxon>
        <taxon>Mucoromycota</taxon>
        <taxon>Glomeromycotina</taxon>
        <taxon>Glomeromycetes</taxon>
        <taxon>Archaeosporales</taxon>
        <taxon>Ambisporaceae</taxon>
        <taxon>Ambispora</taxon>
    </lineage>
</organism>
<dbReference type="GO" id="GO:0016020">
    <property type="term" value="C:membrane"/>
    <property type="evidence" value="ECO:0007669"/>
    <property type="project" value="UniProtKB-SubCell"/>
</dbReference>
<feature type="domain" description="Calcineurin-like phosphoesterase" evidence="6">
    <location>
        <begin position="39"/>
        <end position="293"/>
    </location>
</feature>
<dbReference type="GO" id="GO:0016787">
    <property type="term" value="F:hydrolase activity"/>
    <property type="evidence" value="ECO:0007669"/>
    <property type="project" value="InterPro"/>
</dbReference>
<accession>A0A9N9FRE4</accession>
<evidence type="ECO:0000256" key="2">
    <source>
        <dbReference type="ARBA" id="ARBA00022692"/>
    </source>
</evidence>
<gene>
    <name evidence="7" type="ORF">AGERDE_LOCUS6934</name>
</gene>
<keyword evidence="8" id="KW-1185">Reference proteome</keyword>
<dbReference type="Gene3D" id="3.60.21.10">
    <property type="match status" value="1"/>
</dbReference>
<keyword evidence="4 5" id="KW-0472">Membrane</keyword>
<dbReference type="Proteomes" id="UP000789831">
    <property type="component" value="Unassembled WGS sequence"/>
</dbReference>
<evidence type="ECO:0000256" key="3">
    <source>
        <dbReference type="ARBA" id="ARBA00022989"/>
    </source>
</evidence>
<evidence type="ECO:0000313" key="7">
    <source>
        <dbReference type="EMBL" id="CAG8556449.1"/>
    </source>
</evidence>
<name>A0A9N9FRE4_9GLOM</name>
<evidence type="ECO:0000256" key="5">
    <source>
        <dbReference type="SAM" id="Phobius"/>
    </source>
</evidence>
<dbReference type="OrthoDB" id="9984693at2759"/>
<protein>
    <submittedName>
        <fullName evidence="7">10792_t:CDS:1</fullName>
    </submittedName>
</protein>
<dbReference type="SUPFAM" id="SSF56300">
    <property type="entry name" value="Metallo-dependent phosphatases"/>
    <property type="match status" value="1"/>
</dbReference>
<evidence type="ECO:0000313" key="8">
    <source>
        <dbReference type="Proteomes" id="UP000789831"/>
    </source>
</evidence>
<dbReference type="Pfam" id="PF00149">
    <property type="entry name" value="Metallophos"/>
    <property type="match status" value="1"/>
</dbReference>
<dbReference type="InterPro" id="IPR033308">
    <property type="entry name" value="PGAP5/Cdc1/Ted1"/>
</dbReference>
<dbReference type="GO" id="GO:0006506">
    <property type="term" value="P:GPI anchor biosynthetic process"/>
    <property type="evidence" value="ECO:0007669"/>
    <property type="project" value="InterPro"/>
</dbReference>
<feature type="transmembrane region" description="Helical" evidence="5">
    <location>
        <begin position="395"/>
        <end position="421"/>
    </location>
</feature>
<evidence type="ECO:0000256" key="4">
    <source>
        <dbReference type="ARBA" id="ARBA00023136"/>
    </source>
</evidence>
<comment type="caution">
    <text evidence="7">The sequence shown here is derived from an EMBL/GenBank/DDBJ whole genome shotgun (WGS) entry which is preliminary data.</text>
</comment>
<dbReference type="PANTHER" id="PTHR13315:SF1">
    <property type="entry name" value="PROTEIN TED1"/>
    <property type="match status" value="1"/>
</dbReference>
<dbReference type="InterPro" id="IPR004843">
    <property type="entry name" value="Calcineurin-like_PHP"/>
</dbReference>
<dbReference type="EMBL" id="CAJVPL010001163">
    <property type="protein sequence ID" value="CAG8556449.1"/>
    <property type="molecule type" value="Genomic_DNA"/>
</dbReference>
<keyword evidence="2 5" id="KW-0812">Transmembrane</keyword>
<dbReference type="InterPro" id="IPR029052">
    <property type="entry name" value="Metallo-depent_PP-like"/>
</dbReference>
<reference evidence="7" key="1">
    <citation type="submission" date="2021-06" db="EMBL/GenBank/DDBJ databases">
        <authorList>
            <person name="Kallberg Y."/>
            <person name="Tangrot J."/>
            <person name="Rosling A."/>
        </authorList>
    </citation>
    <scope>NUCLEOTIDE SEQUENCE</scope>
    <source>
        <strain evidence="7">MT106</strain>
    </source>
</reference>
<comment type="subcellular location">
    <subcellularLocation>
        <location evidence="1">Membrane</location>
        <topology evidence="1">Multi-pass membrane protein</topology>
    </subcellularLocation>
</comment>
<proteinExistence type="predicted"/>
<keyword evidence="3 5" id="KW-1133">Transmembrane helix</keyword>
<dbReference type="GO" id="GO:0005783">
    <property type="term" value="C:endoplasmic reticulum"/>
    <property type="evidence" value="ECO:0007669"/>
    <property type="project" value="TreeGrafter"/>
</dbReference>